<dbReference type="EMBL" id="KB020585">
    <property type="protein sequence ID" value="ELA35075.1"/>
    <property type="molecule type" value="Genomic_DNA"/>
</dbReference>
<protein>
    <submittedName>
        <fullName evidence="3">Nacht and ankyrin domain protein</fullName>
    </submittedName>
</protein>
<dbReference type="STRING" id="1213859.L2G9L3"/>
<dbReference type="PANTHER" id="PTHR10039:SF15">
    <property type="entry name" value="NACHT DOMAIN-CONTAINING PROTEIN"/>
    <property type="match status" value="1"/>
</dbReference>
<dbReference type="AlphaFoldDB" id="L2G9L3"/>
<dbReference type="Pfam" id="PF24883">
    <property type="entry name" value="NPHP3_N"/>
    <property type="match status" value="1"/>
</dbReference>
<proteinExistence type="predicted"/>
<evidence type="ECO:0000313" key="3">
    <source>
        <dbReference type="EMBL" id="ELA35075.1"/>
    </source>
</evidence>
<gene>
    <name evidence="3" type="ORF">CGGC5_5225</name>
</gene>
<dbReference type="InterPro" id="IPR027417">
    <property type="entry name" value="P-loop_NTPase"/>
</dbReference>
<keyword evidence="1" id="KW-0677">Repeat</keyword>
<reference evidence="3" key="1">
    <citation type="submission" date="2012-08" db="EMBL/GenBank/DDBJ databases">
        <title>Genome analysis of Colletotrichum orbiculare and Colletotrichum fructicola.</title>
        <authorList>
            <person name="Gan P.H.P."/>
            <person name="Ikeda K."/>
            <person name="Irieda H."/>
            <person name="Narusaka M."/>
            <person name="O'Connell R.J."/>
            <person name="Narusaka Y."/>
            <person name="Takano Y."/>
            <person name="Kubo Y."/>
            <person name="Shirasu K."/>
        </authorList>
    </citation>
    <scope>NUCLEOTIDE SEQUENCE</scope>
    <source>
        <strain evidence="3">Nara gc5</strain>
    </source>
</reference>
<dbReference type="HOGENOM" id="CLU_000288_34_23_1"/>
<dbReference type="SUPFAM" id="SSF48403">
    <property type="entry name" value="Ankyrin repeat"/>
    <property type="match status" value="1"/>
</dbReference>
<dbReference type="InterPro" id="IPR056884">
    <property type="entry name" value="NPHP3-like_N"/>
</dbReference>
<evidence type="ECO:0000259" key="2">
    <source>
        <dbReference type="Pfam" id="PF24883"/>
    </source>
</evidence>
<name>L2G9L3_COLFN</name>
<dbReference type="InterPro" id="IPR036770">
    <property type="entry name" value="Ankyrin_rpt-contain_sf"/>
</dbReference>
<evidence type="ECO:0000256" key="1">
    <source>
        <dbReference type="ARBA" id="ARBA00022737"/>
    </source>
</evidence>
<dbReference type="Gene3D" id="3.40.50.300">
    <property type="entry name" value="P-loop containing nucleotide triphosphate hydrolases"/>
    <property type="match status" value="1"/>
</dbReference>
<sequence>MEVLVGDGGPLKLLEETLLSLHQKLTPREASPSKGFRHGLNVLKWPFEEKEIKKILDMIERQKASLSLALDNNSRILQDRVASEVGNNTESLKELKGLCGTLCQEIDAGAGKSVIAAIVFDYLNNTFSQSNPNMGVAVLYCDHQLQADQTLDELERSIFHQASVDYLTFPEELRQLHRDTRRGFSPSLEKLRSAVRLTSAMSRTLFVVLDVLDEANEKVQDLIVDRISNLPFQDVRLFCTSRSLPKFKHMFATTDEIEIAAFDDISIFVRKQVSLQSRLRTIIGTDSGLEKSIVHKVSKEANGSFLMASRYMSSLSQADSKGYLLLTTDYLYLPVNDAYDLTMKRIREPPEADRKRAEQTLSLIFGSTRFYNSTPRLAMKEVQHALATLSYSEYGYDVKSDDLPDIDLIVQCCQGLLVLDGDSVLRPSHDTIDQYLRRDQYLSQDSLHLAILATISTAPRGRQERKGDYWKRIDDYHDYQERSEKVFDEFPFLKHASAHFHIYLWKAYGKRFPAILAEKYGGMTDSWNQVVFPDFCATNDLVKRQPVFRLLHQFEQEAGSADSFDNIAWRELCRAVETADKISIDVLLRFDDLRVVSNVQDLTRILTLAIDSGFDGVWLIETEHGSSPRSGRDLCVRLLGCFSVSNKATYNILRILIQANMDIHVADADGNTVLRRLLLKAAEHGCDPLLYRLDQEVVHSHVFRRFGECQEEFCEEDTDLIEQLLGRKYATDVNQTGELGRNAVSYATMSSHPCQSVVCKLIEHHADVTKRDVDGMTPILYTAANAEYHSMLWDMIWAYKNANSMDDSNSYTTLCYFAELTLSSDPDVPEPTQKVISARIDFCSIVLRRIIKYWPIKDLDRILLTFWRFLEEADLDFQSANRRTLRAAMEDAELADIHIMSKVLYFCRQSVDEIDLSPPEQWQAVNQQQVEAQTGIDEVRGKTIKGVLSECLTSKMKELCGKRERQISEASRPSIP</sequence>
<dbReference type="PANTHER" id="PTHR10039">
    <property type="entry name" value="AMELOGENIN"/>
    <property type="match status" value="1"/>
</dbReference>
<dbReference type="Gene3D" id="1.25.40.20">
    <property type="entry name" value="Ankyrin repeat-containing domain"/>
    <property type="match status" value="1"/>
</dbReference>
<accession>L2G9L3</accession>
<feature type="domain" description="Nephrocystin 3-like N-terminal" evidence="2">
    <location>
        <begin position="102"/>
        <end position="242"/>
    </location>
</feature>
<organism evidence="3">
    <name type="scientific">Colletotrichum fructicola (strain Nara gc5)</name>
    <name type="common">Anthracnose fungus</name>
    <name type="synonym">Colletotrichum gloeosporioides (strain Nara gc5)</name>
    <dbReference type="NCBI Taxonomy" id="1213859"/>
    <lineage>
        <taxon>Eukaryota</taxon>
        <taxon>Fungi</taxon>
        <taxon>Dikarya</taxon>
        <taxon>Ascomycota</taxon>
        <taxon>Pezizomycotina</taxon>
        <taxon>Sordariomycetes</taxon>
        <taxon>Hypocreomycetidae</taxon>
        <taxon>Glomerellales</taxon>
        <taxon>Glomerellaceae</taxon>
        <taxon>Colletotrichum</taxon>
        <taxon>Colletotrichum gloeosporioides species complex</taxon>
    </lineage>
</organism>